<accession>A0A2P4Z587</accession>
<dbReference type="EMBL" id="JIBK01000050">
    <property type="protein sequence ID" value="POM85244.1"/>
    <property type="molecule type" value="Genomic_DNA"/>
</dbReference>
<dbReference type="Pfam" id="PF00808">
    <property type="entry name" value="CBFD_NFYB_HMF"/>
    <property type="match status" value="1"/>
</dbReference>
<dbReference type="VEuPathDB" id="CryptoDB:CmeUKMEL1_16450"/>
<proteinExistence type="predicted"/>
<name>A0A2P4Z587_9CRYT</name>
<dbReference type="SUPFAM" id="SSF47113">
    <property type="entry name" value="Histone-fold"/>
    <property type="match status" value="1"/>
</dbReference>
<organism evidence="2 3">
    <name type="scientific">Cryptosporidium meleagridis</name>
    <dbReference type="NCBI Taxonomy" id="93969"/>
    <lineage>
        <taxon>Eukaryota</taxon>
        <taxon>Sar</taxon>
        <taxon>Alveolata</taxon>
        <taxon>Apicomplexa</taxon>
        <taxon>Conoidasida</taxon>
        <taxon>Coccidia</taxon>
        <taxon>Eucoccidiorida</taxon>
        <taxon>Eimeriorina</taxon>
        <taxon>Cryptosporidiidae</taxon>
        <taxon>Cryptosporidium</taxon>
    </lineage>
</organism>
<dbReference type="OrthoDB" id="343439at2759"/>
<dbReference type="InterPro" id="IPR009072">
    <property type="entry name" value="Histone-fold"/>
</dbReference>
<keyword evidence="3" id="KW-1185">Reference proteome</keyword>
<sequence>MDQKELDDVAVNQQENECDELLPFSRIAKILKLVTDKKFTKASVKLIQSSTTKFIKEISELSEKQSRIRSKKMDKDQTVIIQQEDVISAIKKGGKKFDFVNFSTEFLEDSFWIKETS</sequence>
<dbReference type="InterPro" id="IPR003958">
    <property type="entry name" value="CBFA_NFYB_domain"/>
</dbReference>
<dbReference type="AlphaFoldDB" id="A0A2P4Z587"/>
<evidence type="ECO:0000259" key="1">
    <source>
        <dbReference type="Pfam" id="PF00808"/>
    </source>
</evidence>
<comment type="caution">
    <text evidence="2">The sequence shown here is derived from an EMBL/GenBank/DDBJ whole genome shotgun (WGS) entry which is preliminary data.</text>
</comment>
<reference evidence="2 3" key="1">
    <citation type="submission" date="2014-04" db="EMBL/GenBank/DDBJ databases">
        <title>Comparative Genomics of Cryptosporidium Species.</title>
        <authorList>
            <person name="Silva J.C."/>
            <person name="Su Q."/>
            <person name="Chalmers R."/>
            <person name="Chibucos M.C."/>
            <person name="Elwin K."/>
            <person name="Godinez A."/>
            <person name="Guo F."/>
            <person name="Huynh K."/>
            <person name="Orvis J."/>
            <person name="Ott S."/>
            <person name="Sadzewicz L."/>
            <person name="Sengamalay N."/>
            <person name="Shetty A."/>
            <person name="Sun M."/>
            <person name="Tallon L."/>
            <person name="Xiao L."/>
            <person name="Zhang H."/>
            <person name="Fraser C.M."/>
            <person name="Zhu G."/>
            <person name="Kissinger J."/>
            <person name="Widmer G."/>
        </authorList>
    </citation>
    <scope>NUCLEOTIDE SEQUENCE [LARGE SCALE GENOMIC DNA]</scope>
    <source>
        <strain evidence="2 3">UKMEL1</strain>
    </source>
</reference>
<dbReference type="Proteomes" id="UP000236928">
    <property type="component" value="Unassembled WGS sequence"/>
</dbReference>
<evidence type="ECO:0000313" key="3">
    <source>
        <dbReference type="Proteomes" id="UP000236928"/>
    </source>
</evidence>
<dbReference type="Gene3D" id="1.10.20.10">
    <property type="entry name" value="Histone, subunit A"/>
    <property type="match status" value="1"/>
</dbReference>
<evidence type="ECO:0000313" key="2">
    <source>
        <dbReference type="EMBL" id="POM85244.1"/>
    </source>
</evidence>
<protein>
    <submittedName>
        <fullName evidence="2">Histone-like transcription factor (CBF/NF-Y) and archaeal histone family protein</fullName>
    </submittedName>
</protein>
<feature type="domain" description="Transcription factor CBF/NF-Y/archaeal histone" evidence="1">
    <location>
        <begin position="22"/>
        <end position="73"/>
    </location>
</feature>
<gene>
    <name evidence="2" type="ORF">CmeUKMEL1_16450</name>
</gene>
<dbReference type="GO" id="GO:0046982">
    <property type="term" value="F:protein heterodimerization activity"/>
    <property type="evidence" value="ECO:0007669"/>
    <property type="project" value="InterPro"/>
</dbReference>